<evidence type="ECO:0000256" key="1">
    <source>
        <dbReference type="ARBA" id="ARBA00004651"/>
    </source>
</evidence>
<feature type="transmembrane region" description="Helical" evidence="8">
    <location>
        <begin position="148"/>
        <end position="168"/>
    </location>
</feature>
<evidence type="ECO:0000256" key="2">
    <source>
        <dbReference type="ARBA" id="ARBA00022475"/>
    </source>
</evidence>
<dbReference type="GO" id="GO:0005886">
    <property type="term" value="C:plasma membrane"/>
    <property type="evidence" value="ECO:0007669"/>
    <property type="project" value="UniProtKB-SubCell"/>
</dbReference>
<evidence type="ECO:0000256" key="6">
    <source>
        <dbReference type="ARBA" id="ARBA00022989"/>
    </source>
</evidence>
<evidence type="ECO:0000256" key="3">
    <source>
        <dbReference type="ARBA" id="ARBA00022676"/>
    </source>
</evidence>
<keyword evidence="7 8" id="KW-0472">Membrane</keyword>
<feature type="transmembrane region" description="Helical" evidence="8">
    <location>
        <begin position="198"/>
        <end position="216"/>
    </location>
</feature>
<proteinExistence type="predicted"/>
<protein>
    <recommendedName>
        <fullName evidence="9">ArnT-like N-terminal domain-containing protein</fullName>
    </recommendedName>
</protein>
<comment type="caution">
    <text evidence="10">The sequence shown here is derived from an EMBL/GenBank/DDBJ whole genome shotgun (WGS) entry which is preliminary data.</text>
</comment>
<feature type="domain" description="ArnT-like N-terminal" evidence="9">
    <location>
        <begin position="125"/>
        <end position="306"/>
    </location>
</feature>
<dbReference type="GO" id="GO:0006493">
    <property type="term" value="P:protein O-linked glycosylation"/>
    <property type="evidence" value="ECO:0007669"/>
    <property type="project" value="InterPro"/>
</dbReference>
<keyword evidence="5 8" id="KW-0812">Transmembrane</keyword>
<evidence type="ECO:0000313" key="11">
    <source>
        <dbReference type="Proteomes" id="UP000177396"/>
    </source>
</evidence>
<dbReference type="Pfam" id="PF02366">
    <property type="entry name" value="PMT"/>
    <property type="match status" value="1"/>
</dbReference>
<evidence type="ECO:0000256" key="4">
    <source>
        <dbReference type="ARBA" id="ARBA00022679"/>
    </source>
</evidence>
<dbReference type="GO" id="GO:0009103">
    <property type="term" value="P:lipopolysaccharide biosynthetic process"/>
    <property type="evidence" value="ECO:0007669"/>
    <property type="project" value="UniProtKB-ARBA"/>
</dbReference>
<evidence type="ECO:0000256" key="5">
    <source>
        <dbReference type="ARBA" id="ARBA00022692"/>
    </source>
</evidence>
<keyword evidence="6 8" id="KW-1133">Transmembrane helix</keyword>
<gene>
    <name evidence="10" type="ORF">A2153_00335</name>
</gene>
<feature type="transmembrane region" description="Helical" evidence="8">
    <location>
        <begin position="477"/>
        <end position="500"/>
    </location>
</feature>
<dbReference type="InterPro" id="IPR050297">
    <property type="entry name" value="LipidA_mod_glycosyltrf_83"/>
</dbReference>
<comment type="subcellular location">
    <subcellularLocation>
        <location evidence="1">Cell membrane</location>
        <topology evidence="1">Multi-pass membrane protein</topology>
    </subcellularLocation>
</comment>
<feature type="transmembrane region" description="Helical" evidence="8">
    <location>
        <begin position="357"/>
        <end position="379"/>
    </location>
</feature>
<accession>A0A1F5YKZ2</accession>
<keyword evidence="4" id="KW-0808">Transferase</keyword>
<feature type="transmembrane region" description="Helical" evidence="8">
    <location>
        <begin position="237"/>
        <end position="254"/>
    </location>
</feature>
<feature type="transmembrane region" description="Helical" evidence="8">
    <location>
        <begin position="291"/>
        <end position="312"/>
    </location>
</feature>
<evidence type="ECO:0000256" key="8">
    <source>
        <dbReference type="SAM" id="Phobius"/>
    </source>
</evidence>
<keyword evidence="2" id="KW-1003">Cell membrane</keyword>
<name>A0A1F5YKZ2_9BACT</name>
<dbReference type="PANTHER" id="PTHR33908:SF11">
    <property type="entry name" value="MEMBRANE PROTEIN"/>
    <property type="match status" value="1"/>
</dbReference>
<dbReference type="Proteomes" id="UP000177396">
    <property type="component" value="Unassembled WGS sequence"/>
</dbReference>
<evidence type="ECO:0000259" key="9">
    <source>
        <dbReference type="Pfam" id="PF02366"/>
    </source>
</evidence>
<dbReference type="EMBL" id="MFJB01000016">
    <property type="protein sequence ID" value="OGG00723.1"/>
    <property type="molecule type" value="Genomic_DNA"/>
</dbReference>
<keyword evidence="3" id="KW-0328">Glycosyltransferase</keyword>
<feature type="transmembrane region" description="Helical" evidence="8">
    <location>
        <begin position="260"/>
        <end position="279"/>
    </location>
</feature>
<dbReference type="PANTHER" id="PTHR33908">
    <property type="entry name" value="MANNOSYLTRANSFERASE YKCB-RELATED"/>
    <property type="match status" value="1"/>
</dbReference>
<organism evidence="10 11">
    <name type="scientific">Candidatus Gottesmanbacteria bacterium RBG_16_38_7b</name>
    <dbReference type="NCBI Taxonomy" id="1798372"/>
    <lineage>
        <taxon>Bacteria</taxon>
        <taxon>Candidatus Gottesmaniibacteriota</taxon>
    </lineage>
</organism>
<evidence type="ECO:0000256" key="7">
    <source>
        <dbReference type="ARBA" id="ARBA00023136"/>
    </source>
</evidence>
<evidence type="ECO:0000313" key="10">
    <source>
        <dbReference type="EMBL" id="OGG00723.1"/>
    </source>
</evidence>
<feature type="transmembrane region" description="Helical" evidence="8">
    <location>
        <begin position="421"/>
        <end position="441"/>
    </location>
</feature>
<dbReference type="AlphaFoldDB" id="A0A1F5YKZ2"/>
<dbReference type="GO" id="GO:0016763">
    <property type="term" value="F:pentosyltransferase activity"/>
    <property type="evidence" value="ECO:0007669"/>
    <property type="project" value="TreeGrafter"/>
</dbReference>
<sequence length="672" mass="77457">MGFDGNLNSLYPLIIASFMKKHLILIFILLIASFLRFYKLMHDSPYFFNPDERNMGLAVTRLILPEKLSAIPSCIISEFFYNRPKTNDQRPTTNCSLNPHFFAYGQFPLYLAYASDQLSKPITSLFTKDQQLATNDQRLTTNFPSAVFWLRFWSAFLSVSTVLIVYFISRQMLPTNYSLITAALAAFTPGLIQSAHFGTTESLLTFFFLLVIYLSMKLSKNLKKINSHKYPASAGSRLWRNLILISLSIGFSLGSKLTGIFFLIPPVSVLLIEAFKSAAKKQRFLTHLLKLPSLAITLIVLTLFFFVFSSPYNLVEPEDFKSAVFGYESDVATGKYEAFYTRQFVKSIPFLFQFEKIFPYALGWPIFILASFGFILIILKIIKTPKKTFPVFYILLITSFVVYLIPNAVLFAKWTRFMTPILPFFSIFSGYFIFKLFNYLCHSDQAKRMEESLANARNLKQVERSLDSLRSLGMTKLVYLLLCILVFISVLPGIAFMSIYTHEDTRITASKWIYNNLPDKSYFLSETANVVDIPLGLPNDQRPTTNDQYTVISFDFYHLDENPELFTQLLNHLEKADYIFIPSRRIFKNLPKFSQKYKLVTKYYQLLFSGALGFDKVAEFSSYPALRFGPINLPLPDENAEETFTVFDHPVIRIYKKFTPLTKNEYHSLFIN</sequence>
<dbReference type="InterPro" id="IPR003342">
    <property type="entry name" value="ArnT-like_N"/>
</dbReference>
<feature type="transmembrane region" description="Helical" evidence="8">
    <location>
        <begin position="391"/>
        <end position="409"/>
    </location>
</feature>
<reference evidence="10 11" key="1">
    <citation type="journal article" date="2016" name="Nat. Commun.">
        <title>Thousands of microbial genomes shed light on interconnected biogeochemical processes in an aquifer system.</title>
        <authorList>
            <person name="Anantharaman K."/>
            <person name="Brown C.T."/>
            <person name="Hug L.A."/>
            <person name="Sharon I."/>
            <person name="Castelle C.J."/>
            <person name="Probst A.J."/>
            <person name="Thomas B.C."/>
            <person name="Singh A."/>
            <person name="Wilkins M.J."/>
            <person name="Karaoz U."/>
            <person name="Brodie E.L."/>
            <person name="Williams K.H."/>
            <person name="Hubbard S.S."/>
            <person name="Banfield J.F."/>
        </authorList>
    </citation>
    <scope>NUCLEOTIDE SEQUENCE [LARGE SCALE GENOMIC DNA]</scope>
</reference>
<dbReference type="GO" id="GO:0000030">
    <property type="term" value="F:mannosyltransferase activity"/>
    <property type="evidence" value="ECO:0007669"/>
    <property type="project" value="InterPro"/>
</dbReference>